<proteinExistence type="predicted"/>
<evidence type="ECO:0000313" key="3">
    <source>
        <dbReference type="EMBL" id="KAJ8977559.1"/>
    </source>
</evidence>
<dbReference type="SUPFAM" id="SSF53098">
    <property type="entry name" value="Ribonuclease H-like"/>
    <property type="match status" value="1"/>
</dbReference>
<keyword evidence="4" id="KW-1185">Reference proteome</keyword>
<dbReference type="InterPro" id="IPR022048">
    <property type="entry name" value="Envelope_fusion-like"/>
</dbReference>
<dbReference type="PROSITE" id="PS50994">
    <property type="entry name" value="INTEGRASE"/>
    <property type="match status" value="1"/>
</dbReference>
<dbReference type="PANTHER" id="PTHR37984:SF5">
    <property type="entry name" value="PROTEIN NYNRIN-LIKE"/>
    <property type="match status" value="1"/>
</dbReference>
<comment type="caution">
    <text evidence="3">The sequence shown here is derived from an EMBL/GenBank/DDBJ whole genome shotgun (WGS) entry which is preliminary data.</text>
</comment>
<dbReference type="EMBL" id="JAPWTJ010000531">
    <property type="protein sequence ID" value="KAJ8977559.1"/>
    <property type="molecule type" value="Genomic_DNA"/>
</dbReference>
<dbReference type="InterPro" id="IPR012337">
    <property type="entry name" value="RNaseH-like_sf"/>
</dbReference>
<dbReference type="InterPro" id="IPR050951">
    <property type="entry name" value="Retrovirus_Pol_polyprotein"/>
</dbReference>
<gene>
    <name evidence="3" type="ORF">NQ317_019134</name>
</gene>
<feature type="compositionally biased region" description="Basic residues" evidence="1">
    <location>
        <begin position="522"/>
        <end position="540"/>
    </location>
</feature>
<protein>
    <recommendedName>
        <fullName evidence="2">Integrase catalytic domain-containing protein</fullName>
    </recommendedName>
</protein>
<dbReference type="Pfam" id="PF12259">
    <property type="entry name" value="Baculo_F"/>
    <property type="match status" value="1"/>
</dbReference>
<dbReference type="Gene3D" id="3.30.420.10">
    <property type="entry name" value="Ribonuclease H-like superfamily/Ribonuclease H"/>
    <property type="match status" value="1"/>
</dbReference>
<dbReference type="PANTHER" id="PTHR37984">
    <property type="entry name" value="PROTEIN CBG26694"/>
    <property type="match status" value="1"/>
</dbReference>
<dbReference type="Proteomes" id="UP001162164">
    <property type="component" value="Unassembled WGS sequence"/>
</dbReference>
<name>A0ABQ9JIX1_9CUCU</name>
<organism evidence="3 4">
    <name type="scientific">Molorchus minor</name>
    <dbReference type="NCBI Taxonomy" id="1323400"/>
    <lineage>
        <taxon>Eukaryota</taxon>
        <taxon>Metazoa</taxon>
        <taxon>Ecdysozoa</taxon>
        <taxon>Arthropoda</taxon>
        <taxon>Hexapoda</taxon>
        <taxon>Insecta</taxon>
        <taxon>Pterygota</taxon>
        <taxon>Neoptera</taxon>
        <taxon>Endopterygota</taxon>
        <taxon>Coleoptera</taxon>
        <taxon>Polyphaga</taxon>
        <taxon>Cucujiformia</taxon>
        <taxon>Chrysomeloidea</taxon>
        <taxon>Cerambycidae</taxon>
        <taxon>Lamiinae</taxon>
        <taxon>Monochamini</taxon>
        <taxon>Molorchus</taxon>
    </lineage>
</organism>
<accession>A0ABQ9JIX1</accession>
<evidence type="ECO:0000259" key="2">
    <source>
        <dbReference type="PROSITE" id="PS50994"/>
    </source>
</evidence>
<dbReference type="InterPro" id="IPR001584">
    <property type="entry name" value="Integrase_cat-core"/>
</dbReference>
<feature type="compositionally biased region" description="Acidic residues" evidence="1">
    <location>
        <begin position="546"/>
        <end position="556"/>
    </location>
</feature>
<sequence>MRIHCDYGREFDYTLFKDLCKLYDIKITFSSVKHPQSNGLVERFHSTLLEMIRANITENPNDHPLSILPYAIICYNNSVNRTHGTIFKSITGNLDAEDGEYYANCINKLSNDEHQIENLLKNQISVTTSVIKNFNATIQKLQIDEQTFNNDIKIISDTIYRTADKLKIIETTLKYLEKCELLMESYLYVENQLDEILNSITFARLKIIHSSIISPESLITALHEISQNLHQNNLPLITRISNVGEYLNIMELEAFQTNSDLVFVLKIPLTDQSIYTLFRLFPIPILNNRTGLYHILSTSQKYIARDDDSLMYIPMSNLDECKPLFHNTLICSNQFAYPIDNNAMCEAQILKSLKVLPDNCQTSLIFAKGYNIQQLSSNSWLIINSEPLQITINCKQRNTKTEIVFKNSVLQLQPGCNAYIGVTKVQADSNDFSEASVDTHPILIPFDCCENIPDNIEVPKLQPLKLNNFNVEDLDIAKHKLEEYSKSLDDLINEPFVSKHISWFTKRRHLALTSNSPPPPHGPRRSFKSLRNILPRRRPSIRPEEDLAEEETIELN</sequence>
<evidence type="ECO:0000313" key="4">
    <source>
        <dbReference type="Proteomes" id="UP001162164"/>
    </source>
</evidence>
<feature type="domain" description="Integrase catalytic" evidence="2">
    <location>
        <begin position="1"/>
        <end position="98"/>
    </location>
</feature>
<dbReference type="InterPro" id="IPR036397">
    <property type="entry name" value="RNaseH_sf"/>
</dbReference>
<reference evidence="3" key="1">
    <citation type="journal article" date="2023" name="Insect Mol. Biol.">
        <title>Genome sequencing provides insights into the evolution of gene families encoding plant cell wall-degrading enzymes in longhorned beetles.</title>
        <authorList>
            <person name="Shin N.R."/>
            <person name="Okamura Y."/>
            <person name="Kirsch R."/>
            <person name="Pauchet Y."/>
        </authorList>
    </citation>
    <scope>NUCLEOTIDE SEQUENCE</scope>
    <source>
        <strain evidence="3">MMC_N1</strain>
    </source>
</reference>
<evidence type="ECO:0000256" key="1">
    <source>
        <dbReference type="SAM" id="MobiDB-lite"/>
    </source>
</evidence>
<feature type="region of interest" description="Disordered" evidence="1">
    <location>
        <begin position="512"/>
        <end position="556"/>
    </location>
</feature>